<feature type="transmembrane region" description="Helical" evidence="6">
    <location>
        <begin position="31"/>
        <end position="54"/>
    </location>
</feature>
<dbReference type="PANTHER" id="PTHR23506:SF23">
    <property type="entry name" value="GH10249P"/>
    <property type="match status" value="1"/>
</dbReference>
<comment type="caution">
    <text evidence="8">The sequence shown here is derived from an EMBL/GenBank/DDBJ whole genome shotgun (WGS) entry which is preliminary data.</text>
</comment>
<dbReference type="EMBL" id="CABFOC020000040">
    <property type="protein sequence ID" value="CAH0051419.1"/>
    <property type="molecule type" value="Genomic_DNA"/>
</dbReference>
<feature type="domain" description="Major facilitator superfamily (MFS) profile" evidence="7">
    <location>
        <begin position="1"/>
        <end position="465"/>
    </location>
</feature>
<comment type="subcellular location">
    <subcellularLocation>
        <location evidence="1">Membrane</location>
        <topology evidence="1">Multi-pass membrane protein</topology>
    </subcellularLocation>
</comment>
<dbReference type="OrthoDB" id="5086884at2759"/>
<evidence type="ECO:0000256" key="4">
    <source>
        <dbReference type="ARBA" id="ARBA00022989"/>
    </source>
</evidence>
<evidence type="ECO:0000256" key="2">
    <source>
        <dbReference type="ARBA" id="ARBA00022448"/>
    </source>
</evidence>
<feature type="transmembrane region" description="Helical" evidence="6">
    <location>
        <begin position="443"/>
        <end position="464"/>
    </location>
</feature>
<reference evidence="8 9" key="2">
    <citation type="submission" date="2021-10" db="EMBL/GenBank/DDBJ databases">
        <authorList>
            <person name="Piombo E."/>
        </authorList>
    </citation>
    <scope>NUCLEOTIDE SEQUENCE [LARGE SCALE GENOMIC DNA]</scope>
</reference>
<feature type="transmembrane region" description="Helical" evidence="6">
    <location>
        <begin position="410"/>
        <end position="431"/>
    </location>
</feature>
<feature type="transmembrane region" description="Helical" evidence="6">
    <location>
        <begin position="304"/>
        <end position="322"/>
    </location>
</feature>
<keyword evidence="5 6" id="KW-0472">Membrane</keyword>
<protein>
    <recommendedName>
        <fullName evidence="7">Major facilitator superfamily (MFS) profile domain-containing protein</fullName>
    </recommendedName>
</protein>
<keyword evidence="3 6" id="KW-0812">Transmembrane</keyword>
<dbReference type="InterPro" id="IPR020846">
    <property type="entry name" value="MFS_dom"/>
</dbReference>
<evidence type="ECO:0000313" key="8">
    <source>
        <dbReference type="EMBL" id="CAH0051419.1"/>
    </source>
</evidence>
<feature type="transmembrane region" description="Helical" evidence="6">
    <location>
        <begin position="262"/>
        <end position="284"/>
    </location>
</feature>
<sequence length="465" mass="49599">MIGWKDLLPRTRSGDSTRQPMHVKWRSSDTFALATVTAAVFTDMFLYGVIVPILPYALTTRSGVAGDDAIFAYMADRLSSRRTPLLVGLVALAGGTVMLCVGNSVTLLVIGRILQGASAADVWAVGLALLNDTVGSKRIGHAFGYIGLGMSAANLLSPLLGGVVYEHAGYIAAYFIPFALIGVDIVFRLLLIERRDTPQRMVSDNNPNLDSDHATSKPCGMTTPTTIDISDCHRPNQAIQESLARSPPVPTRRERSGMYGMLYMLTSKHILVALAGNLIGGLLFSAFDAVLPLFVSESFEWKSTNAGLVFLPLVLPSALGPLIGKTVDRYGSKWVVTAGFITFAAFVIPLRAVTENTLGHKVLLCALLTGIGCSIPLMLPPLMADVAKSLTIEEERDPDRYGSVGPYSRGFALLNMFYSCGNILGPVIAGLVKELAGWKVETLAMGIVALVTAPLMAALVGGNLL</sequence>
<dbReference type="SUPFAM" id="SSF103473">
    <property type="entry name" value="MFS general substrate transporter"/>
    <property type="match status" value="1"/>
</dbReference>
<feature type="transmembrane region" description="Helical" evidence="6">
    <location>
        <begin position="358"/>
        <end position="379"/>
    </location>
</feature>
<dbReference type="Gene3D" id="1.20.1250.20">
    <property type="entry name" value="MFS general substrate transporter like domains"/>
    <property type="match status" value="2"/>
</dbReference>
<dbReference type="InterPro" id="IPR011701">
    <property type="entry name" value="MFS"/>
</dbReference>
<accession>A0A9N9Z9T8</accession>
<name>A0A9N9Z9T8_9HYPO</name>
<dbReference type="PROSITE" id="PS50850">
    <property type="entry name" value="MFS"/>
    <property type="match status" value="1"/>
</dbReference>
<feature type="transmembrane region" description="Helical" evidence="6">
    <location>
        <begin position="85"/>
        <end position="107"/>
    </location>
</feature>
<organism evidence="8 9">
    <name type="scientific">Clonostachys solani</name>
    <dbReference type="NCBI Taxonomy" id="160281"/>
    <lineage>
        <taxon>Eukaryota</taxon>
        <taxon>Fungi</taxon>
        <taxon>Dikarya</taxon>
        <taxon>Ascomycota</taxon>
        <taxon>Pezizomycotina</taxon>
        <taxon>Sordariomycetes</taxon>
        <taxon>Hypocreomycetidae</taxon>
        <taxon>Hypocreales</taxon>
        <taxon>Bionectriaceae</taxon>
        <taxon>Clonostachys</taxon>
    </lineage>
</organism>
<proteinExistence type="predicted"/>
<dbReference type="CDD" id="cd17325">
    <property type="entry name" value="MFS_MdtG_SLC18_like"/>
    <property type="match status" value="1"/>
</dbReference>
<keyword evidence="9" id="KW-1185">Reference proteome</keyword>
<keyword evidence="4 6" id="KW-1133">Transmembrane helix</keyword>
<dbReference type="Pfam" id="PF07690">
    <property type="entry name" value="MFS_1"/>
    <property type="match status" value="1"/>
</dbReference>
<dbReference type="GO" id="GO:0022857">
    <property type="term" value="F:transmembrane transporter activity"/>
    <property type="evidence" value="ECO:0007669"/>
    <property type="project" value="InterPro"/>
</dbReference>
<feature type="transmembrane region" description="Helical" evidence="6">
    <location>
        <begin position="334"/>
        <end position="352"/>
    </location>
</feature>
<evidence type="ECO:0000256" key="5">
    <source>
        <dbReference type="ARBA" id="ARBA00023136"/>
    </source>
</evidence>
<dbReference type="InterPro" id="IPR036259">
    <property type="entry name" value="MFS_trans_sf"/>
</dbReference>
<dbReference type="InterPro" id="IPR050930">
    <property type="entry name" value="MFS_Vesicular_Transporter"/>
</dbReference>
<reference evidence="9" key="1">
    <citation type="submission" date="2019-06" db="EMBL/GenBank/DDBJ databases">
        <authorList>
            <person name="Broberg M."/>
        </authorList>
    </citation>
    <scope>NUCLEOTIDE SEQUENCE [LARGE SCALE GENOMIC DNA]</scope>
</reference>
<dbReference type="AlphaFoldDB" id="A0A9N9Z9T8"/>
<evidence type="ECO:0000313" key="9">
    <source>
        <dbReference type="Proteomes" id="UP000775872"/>
    </source>
</evidence>
<dbReference type="PANTHER" id="PTHR23506">
    <property type="entry name" value="GH10249P"/>
    <property type="match status" value="1"/>
</dbReference>
<evidence type="ECO:0000256" key="6">
    <source>
        <dbReference type="SAM" id="Phobius"/>
    </source>
</evidence>
<dbReference type="GO" id="GO:0016020">
    <property type="term" value="C:membrane"/>
    <property type="evidence" value="ECO:0007669"/>
    <property type="project" value="UniProtKB-SubCell"/>
</dbReference>
<evidence type="ECO:0000259" key="7">
    <source>
        <dbReference type="PROSITE" id="PS50850"/>
    </source>
</evidence>
<keyword evidence="2" id="KW-0813">Transport</keyword>
<evidence type="ECO:0000256" key="1">
    <source>
        <dbReference type="ARBA" id="ARBA00004141"/>
    </source>
</evidence>
<feature type="transmembrane region" description="Helical" evidence="6">
    <location>
        <begin position="171"/>
        <end position="191"/>
    </location>
</feature>
<evidence type="ECO:0000256" key="3">
    <source>
        <dbReference type="ARBA" id="ARBA00022692"/>
    </source>
</evidence>
<gene>
    <name evidence="8" type="ORF">CSOL1703_00014742</name>
</gene>
<feature type="transmembrane region" description="Helical" evidence="6">
    <location>
        <begin position="142"/>
        <end position="165"/>
    </location>
</feature>
<dbReference type="Proteomes" id="UP000775872">
    <property type="component" value="Unassembled WGS sequence"/>
</dbReference>